<reference evidence="9 10" key="1">
    <citation type="journal article" date="2018" name="IMA Fungus">
        <title>IMA Genome-F 9: Draft genome sequence of Annulohypoxylon stygium, Aspergillus mulundensis, Berkeleyomyces basicola (syn. Thielaviopsis basicola), Ceratocystis smalleyi, two Cercospora beticola strains, Coleophoma cylindrospora, Fusarium fracticaudum, Phialophora cf. hyalina, and Morchella septimelata.</title>
        <authorList>
            <person name="Wingfield B.D."/>
            <person name="Bills G.F."/>
            <person name="Dong Y."/>
            <person name="Huang W."/>
            <person name="Nel W.J."/>
            <person name="Swalarsk-Parry B.S."/>
            <person name="Vaghefi N."/>
            <person name="Wilken P.M."/>
            <person name="An Z."/>
            <person name="de Beer Z.W."/>
            <person name="De Vos L."/>
            <person name="Chen L."/>
            <person name="Duong T.A."/>
            <person name="Gao Y."/>
            <person name="Hammerbacher A."/>
            <person name="Kikkert J.R."/>
            <person name="Li Y."/>
            <person name="Li H."/>
            <person name="Li K."/>
            <person name="Li Q."/>
            <person name="Liu X."/>
            <person name="Ma X."/>
            <person name="Naidoo K."/>
            <person name="Pethybridge S.J."/>
            <person name="Sun J."/>
            <person name="Steenkamp E.T."/>
            <person name="van der Nest M.A."/>
            <person name="van Wyk S."/>
            <person name="Wingfield M.J."/>
            <person name="Xiong C."/>
            <person name="Yue Q."/>
            <person name="Zhang X."/>
        </authorList>
    </citation>
    <scope>NUCLEOTIDE SEQUENCE [LARGE SCALE GENOMIC DNA]</scope>
    <source>
        <strain evidence="9 10">BP6252</strain>
    </source>
</reference>
<keyword evidence="5" id="KW-0325">Glycoprotein</keyword>
<sequence length="267" mass="27951">MLTDFVLLGLWASLATAHGTVSGVVADGVYYTGYSLNFQYMNPIPTTAGWSIPKDQSLGPLTPDQFSSPDINCHVSATPGQTSVAIKAGGQLELQWTPWPESHKGPVMDYLANCNGPCETVDKTTLQWFKIDGVGLIDNSVQNGKWASDVMIANNNSWTVTIPADIAQGNYVIRHETIALHEAGSQNGAQAYPQCVNLAISGSGTAKPDGVVGTALYKATDPGILINIYTTLSTYPVPGPTPYSGAVSLSQTAPPAPTASATGVPAL</sequence>
<keyword evidence="7" id="KW-0732">Signal</keyword>
<comment type="subcellular location">
    <subcellularLocation>
        <location evidence="2">Secreted</location>
    </subcellularLocation>
</comment>
<feature type="domain" description="Auxiliary Activity family 9 catalytic" evidence="8">
    <location>
        <begin position="18"/>
        <end position="233"/>
    </location>
</feature>
<evidence type="ECO:0000256" key="7">
    <source>
        <dbReference type="SAM" id="SignalP"/>
    </source>
</evidence>
<dbReference type="InterPro" id="IPR049892">
    <property type="entry name" value="AA9"/>
</dbReference>
<dbReference type="OrthoDB" id="4849160at2759"/>
<accession>A0A3D8SNY8</accession>
<dbReference type="Pfam" id="PF03443">
    <property type="entry name" value="AA9"/>
    <property type="match status" value="1"/>
</dbReference>
<dbReference type="GO" id="GO:0005576">
    <property type="term" value="C:extracellular region"/>
    <property type="evidence" value="ECO:0007669"/>
    <property type="project" value="UniProtKB-SubCell"/>
</dbReference>
<comment type="cofactor">
    <cofactor evidence="1">
        <name>Cu(2+)</name>
        <dbReference type="ChEBI" id="CHEBI:29036"/>
    </cofactor>
</comment>
<dbReference type="PANTHER" id="PTHR33353:SF34">
    <property type="entry name" value="ENDO-BETA-1,4-GLUCANASE D"/>
    <property type="match status" value="1"/>
</dbReference>
<evidence type="ECO:0000256" key="2">
    <source>
        <dbReference type="ARBA" id="ARBA00004613"/>
    </source>
</evidence>
<dbReference type="PANTHER" id="PTHR33353">
    <property type="entry name" value="PUTATIVE (AFU_ORTHOLOGUE AFUA_1G12560)-RELATED"/>
    <property type="match status" value="1"/>
</dbReference>
<dbReference type="GO" id="GO:0016787">
    <property type="term" value="F:hydrolase activity"/>
    <property type="evidence" value="ECO:0007669"/>
    <property type="project" value="UniProtKB-KW"/>
</dbReference>
<evidence type="ECO:0000256" key="1">
    <source>
        <dbReference type="ARBA" id="ARBA00001973"/>
    </source>
</evidence>
<evidence type="ECO:0000256" key="4">
    <source>
        <dbReference type="ARBA" id="ARBA00023157"/>
    </source>
</evidence>
<feature type="signal peptide" evidence="7">
    <location>
        <begin position="1"/>
        <end position="17"/>
    </location>
</feature>
<dbReference type="AlphaFoldDB" id="A0A3D8SNY8"/>
<evidence type="ECO:0000313" key="10">
    <source>
        <dbReference type="Proteomes" id="UP000256645"/>
    </source>
</evidence>
<proteinExistence type="predicted"/>
<keyword evidence="9" id="KW-0378">Hydrolase</keyword>
<protein>
    <submittedName>
        <fullName evidence="9">Glycoside hydrolase family 61 protein</fullName>
    </submittedName>
</protein>
<evidence type="ECO:0000256" key="5">
    <source>
        <dbReference type="ARBA" id="ARBA00023180"/>
    </source>
</evidence>
<dbReference type="InterPro" id="IPR005103">
    <property type="entry name" value="AA9_LPMO"/>
</dbReference>
<evidence type="ECO:0000259" key="8">
    <source>
        <dbReference type="Pfam" id="PF03443"/>
    </source>
</evidence>
<organism evidence="9 10">
    <name type="scientific">Coleophoma cylindrospora</name>
    <dbReference type="NCBI Taxonomy" id="1849047"/>
    <lineage>
        <taxon>Eukaryota</taxon>
        <taxon>Fungi</taxon>
        <taxon>Dikarya</taxon>
        <taxon>Ascomycota</taxon>
        <taxon>Pezizomycotina</taxon>
        <taxon>Leotiomycetes</taxon>
        <taxon>Helotiales</taxon>
        <taxon>Dermateaceae</taxon>
        <taxon>Coleophoma</taxon>
    </lineage>
</organism>
<keyword evidence="10" id="KW-1185">Reference proteome</keyword>
<evidence type="ECO:0000313" key="9">
    <source>
        <dbReference type="EMBL" id="RDW88030.1"/>
    </source>
</evidence>
<feature type="region of interest" description="Disordered" evidence="6">
    <location>
        <begin position="247"/>
        <end position="267"/>
    </location>
</feature>
<feature type="chain" id="PRO_5017681948" evidence="7">
    <location>
        <begin position="18"/>
        <end position="267"/>
    </location>
</feature>
<dbReference type="Proteomes" id="UP000256645">
    <property type="component" value="Unassembled WGS sequence"/>
</dbReference>
<dbReference type="STRING" id="1849047.A0A3D8SNY8"/>
<dbReference type="CDD" id="cd21175">
    <property type="entry name" value="LPMO_AA9"/>
    <property type="match status" value="1"/>
</dbReference>
<evidence type="ECO:0000256" key="3">
    <source>
        <dbReference type="ARBA" id="ARBA00022525"/>
    </source>
</evidence>
<dbReference type="Gene3D" id="2.70.50.70">
    <property type="match status" value="1"/>
</dbReference>
<keyword evidence="3" id="KW-0964">Secreted</keyword>
<feature type="compositionally biased region" description="Low complexity" evidence="6">
    <location>
        <begin position="258"/>
        <end position="267"/>
    </location>
</feature>
<evidence type="ECO:0000256" key="6">
    <source>
        <dbReference type="SAM" id="MobiDB-lite"/>
    </source>
</evidence>
<name>A0A3D8SNY8_9HELO</name>
<comment type="caution">
    <text evidence="9">The sequence shown here is derived from an EMBL/GenBank/DDBJ whole genome shotgun (WGS) entry which is preliminary data.</text>
</comment>
<keyword evidence="4" id="KW-1015">Disulfide bond</keyword>
<gene>
    <name evidence="9" type="ORF">BP6252_00062</name>
</gene>
<dbReference type="EMBL" id="PDLM01000001">
    <property type="protein sequence ID" value="RDW88030.1"/>
    <property type="molecule type" value="Genomic_DNA"/>
</dbReference>